<dbReference type="InterPro" id="IPR011711">
    <property type="entry name" value="GntR_C"/>
</dbReference>
<keyword evidence="10" id="KW-1185">Reference proteome</keyword>
<dbReference type="InterPro" id="IPR000524">
    <property type="entry name" value="Tscrpt_reg_HTH_GntR"/>
</dbReference>
<evidence type="ECO:0000313" key="8">
    <source>
        <dbReference type="Proteomes" id="UP000216013"/>
    </source>
</evidence>
<dbReference type="SMART" id="SM00345">
    <property type="entry name" value="HTH_GNTR"/>
    <property type="match status" value="1"/>
</dbReference>
<protein>
    <submittedName>
        <fullName evidence="5">GntR family transcriptional regulator</fullName>
    </submittedName>
</protein>
<dbReference type="AlphaFoldDB" id="A0A268ADX3"/>
<dbReference type="PRINTS" id="PR00035">
    <property type="entry name" value="HTHGNTR"/>
</dbReference>
<dbReference type="SMART" id="SM00895">
    <property type="entry name" value="FCD"/>
    <property type="match status" value="1"/>
</dbReference>
<dbReference type="Proteomes" id="UP000216013">
    <property type="component" value="Unassembled WGS sequence"/>
</dbReference>
<dbReference type="Gene3D" id="1.20.120.530">
    <property type="entry name" value="GntR ligand-binding domain-like"/>
    <property type="match status" value="1"/>
</dbReference>
<evidence type="ECO:0000313" key="9">
    <source>
        <dbReference type="Proteomes" id="UP000216475"/>
    </source>
</evidence>
<dbReference type="Pfam" id="PF00392">
    <property type="entry name" value="GntR"/>
    <property type="match status" value="1"/>
</dbReference>
<accession>A0A268ADX3</accession>
<dbReference type="EMBL" id="NPBJ01000032">
    <property type="protein sequence ID" value="PAD98621.1"/>
    <property type="molecule type" value="Genomic_DNA"/>
</dbReference>
<dbReference type="GO" id="GO:0003700">
    <property type="term" value="F:DNA-binding transcription factor activity"/>
    <property type="evidence" value="ECO:0007669"/>
    <property type="project" value="InterPro"/>
</dbReference>
<evidence type="ECO:0000313" key="7">
    <source>
        <dbReference type="EMBL" id="PAE08552.1"/>
    </source>
</evidence>
<dbReference type="EMBL" id="NPBV01000002">
    <property type="protein sequence ID" value="PAD22311.1"/>
    <property type="molecule type" value="Genomic_DNA"/>
</dbReference>
<comment type="caution">
    <text evidence="5">The sequence shown here is derived from an EMBL/GenBank/DDBJ whole genome shotgun (WGS) entry which is preliminary data.</text>
</comment>
<dbReference type="Pfam" id="PF07729">
    <property type="entry name" value="FCD"/>
    <property type="match status" value="1"/>
</dbReference>
<evidence type="ECO:0000313" key="10">
    <source>
        <dbReference type="Proteomes" id="UP000216852"/>
    </source>
</evidence>
<dbReference type="PANTHER" id="PTHR43537:SF43">
    <property type="entry name" value="GNTR-FAMILY TRANSCRIPTIONAL REGULATOR"/>
    <property type="match status" value="1"/>
</dbReference>
<dbReference type="CDD" id="cd07377">
    <property type="entry name" value="WHTH_GntR"/>
    <property type="match status" value="1"/>
</dbReference>
<evidence type="ECO:0000256" key="1">
    <source>
        <dbReference type="ARBA" id="ARBA00023015"/>
    </source>
</evidence>
<dbReference type="OrthoDB" id="9782299at2"/>
<evidence type="ECO:0000259" key="4">
    <source>
        <dbReference type="PROSITE" id="PS50949"/>
    </source>
</evidence>
<dbReference type="PANTHER" id="PTHR43537">
    <property type="entry name" value="TRANSCRIPTIONAL REGULATOR, GNTR FAMILY"/>
    <property type="match status" value="1"/>
</dbReference>
<sequence length="237" mass="27149">MMERDPLQMNVEHVNRKTLSKQVVERILHLLSSGQLKPGDKLPTEAEFITILGVSRTVLREALSALETLGIITRKTREGTYFNLKVGSAPFSDMLNLASDNIQAIIEARIVLELGLITIATEKITDEQLEELYETILEIEESKDNNYGQADKRFHRIIALSANNLILDGMIHSLLLYHAKINNHIIVREKEKTVAHHKRIYEALKERDAYKAHTAMYDHLRFVQKKILEGQQEKKGE</sequence>
<dbReference type="InterPro" id="IPR036390">
    <property type="entry name" value="WH_DNA-bd_sf"/>
</dbReference>
<evidence type="ECO:0000313" key="6">
    <source>
        <dbReference type="EMBL" id="PAD98621.1"/>
    </source>
</evidence>
<dbReference type="InterPro" id="IPR008920">
    <property type="entry name" value="TF_FadR/GntR_C"/>
</dbReference>
<dbReference type="Gene3D" id="1.10.10.10">
    <property type="entry name" value="Winged helix-like DNA-binding domain superfamily/Winged helix DNA-binding domain"/>
    <property type="match status" value="1"/>
</dbReference>
<dbReference type="Proteomes" id="UP000216852">
    <property type="component" value="Unassembled WGS sequence"/>
</dbReference>
<keyword evidence="3" id="KW-0804">Transcription</keyword>
<dbReference type="SUPFAM" id="SSF48008">
    <property type="entry name" value="GntR ligand-binding domain-like"/>
    <property type="match status" value="1"/>
</dbReference>
<dbReference type="EMBL" id="NPBH01000017">
    <property type="protein sequence ID" value="PAE08552.1"/>
    <property type="molecule type" value="Genomic_DNA"/>
</dbReference>
<dbReference type="PROSITE" id="PS50949">
    <property type="entry name" value="HTH_GNTR"/>
    <property type="match status" value="1"/>
</dbReference>
<gene>
    <name evidence="6" type="ORF">CHH48_15980</name>
    <name evidence="5" type="ORF">CHH64_00945</name>
    <name evidence="7" type="ORF">CHI12_06065</name>
</gene>
<dbReference type="SUPFAM" id="SSF46785">
    <property type="entry name" value="Winged helix' DNA-binding domain"/>
    <property type="match status" value="1"/>
</dbReference>
<proteinExistence type="predicted"/>
<reference evidence="8 9" key="1">
    <citation type="submission" date="2017-07" db="EMBL/GenBank/DDBJ databases">
        <title>Isolation and whole genome analysis of endospore-forming bacteria from heroin.</title>
        <authorList>
            <person name="Kalinowski J."/>
            <person name="Ahrens B."/>
            <person name="Al-Dilaimi A."/>
            <person name="Winkler A."/>
            <person name="Wibberg D."/>
            <person name="Schleenbecker U."/>
            <person name="Ruckert C."/>
            <person name="Wolfel R."/>
            <person name="Grass G."/>
        </authorList>
    </citation>
    <scope>NUCLEOTIDE SEQUENCE [LARGE SCALE GENOMIC DNA]</scope>
    <source>
        <strain evidence="7 9">7509</strain>
        <strain evidence="6 10">7517-1</strain>
        <strain evidence="5 8">7528</strain>
    </source>
</reference>
<keyword evidence="2" id="KW-0238">DNA-binding</keyword>
<dbReference type="GO" id="GO:0003677">
    <property type="term" value="F:DNA binding"/>
    <property type="evidence" value="ECO:0007669"/>
    <property type="project" value="UniProtKB-KW"/>
</dbReference>
<keyword evidence="1" id="KW-0805">Transcription regulation</keyword>
<name>A0A268ADX3_9BACI</name>
<dbReference type="InterPro" id="IPR036388">
    <property type="entry name" value="WH-like_DNA-bd_sf"/>
</dbReference>
<organism evidence="5 8">
    <name type="scientific">Terribacillus saccharophilus</name>
    <dbReference type="NCBI Taxonomy" id="361277"/>
    <lineage>
        <taxon>Bacteria</taxon>
        <taxon>Bacillati</taxon>
        <taxon>Bacillota</taxon>
        <taxon>Bacilli</taxon>
        <taxon>Bacillales</taxon>
        <taxon>Bacillaceae</taxon>
        <taxon>Terribacillus</taxon>
    </lineage>
</organism>
<evidence type="ECO:0000313" key="5">
    <source>
        <dbReference type="EMBL" id="PAD22311.1"/>
    </source>
</evidence>
<feature type="domain" description="HTH gntR-type" evidence="4">
    <location>
        <begin position="17"/>
        <end position="85"/>
    </location>
</feature>
<evidence type="ECO:0000256" key="2">
    <source>
        <dbReference type="ARBA" id="ARBA00023125"/>
    </source>
</evidence>
<dbReference type="Proteomes" id="UP000216475">
    <property type="component" value="Unassembled WGS sequence"/>
</dbReference>
<evidence type="ECO:0000256" key="3">
    <source>
        <dbReference type="ARBA" id="ARBA00023163"/>
    </source>
</evidence>